<proteinExistence type="predicted"/>
<evidence type="ECO:0000256" key="2">
    <source>
        <dbReference type="SAM" id="MobiDB-lite"/>
    </source>
</evidence>
<dbReference type="EMBL" id="GL883102">
    <property type="protein sequence ID" value="EGG07948.1"/>
    <property type="molecule type" value="Genomic_DNA"/>
</dbReference>
<keyword evidence="1" id="KW-0175">Coiled coil</keyword>
<feature type="coiled-coil region" evidence="1">
    <location>
        <begin position="45"/>
        <end position="72"/>
    </location>
</feature>
<dbReference type="HOGENOM" id="CLU_011407_5_1_1"/>
<dbReference type="GeneID" id="18922608"/>
<reference evidence="4" key="1">
    <citation type="journal article" date="2011" name="Proc. Natl. Acad. Sci. U.S.A.">
        <title>Obligate biotrophy features unraveled by the genomic analysis of rust fungi.</title>
        <authorList>
            <person name="Duplessis S."/>
            <person name="Cuomo C.A."/>
            <person name="Lin Y.-C."/>
            <person name="Aerts A."/>
            <person name="Tisserant E."/>
            <person name="Veneault-Fourrey C."/>
            <person name="Joly D.L."/>
            <person name="Hacquard S."/>
            <person name="Amselem J."/>
            <person name="Cantarel B.L."/>
            <person name="Chiu R."/>
            <person name="Coutinho P.M."/>
            <person name="Feau N."/>
            <person name="Field M."/>
            <person name="Frey P."/>
            <person name="Gelhaye E."/>
            <person name="Goldberg J."/>
            <person name="Grabherr M.G."/>
            <person name="Kodira C.D."/>
            <person name="Kohler A."/>
            <person name="Kuees U."/>
            <person name="Lindquist E.A."/>
            <person name="Lucas S.M."/>
            <person name="Mago R."/>
            <person name="Mauceli E."/>
            <person name="Morin E."/>
            <person name="Murat C."/>
            <person name="Pangilinan J.L."/>
            <person name="Park R."/>
            <person name="Pearson M."/>
            <person name="Quesneville H."/>
            <person name="Rouhier N."/>
            <person name="Sakthikumar S."/>
            <person name="Salamov A.A."/>
            <person name="Schmutz J."/>
            <person name="Selles B."/>
            <person name="Shapiro H."/>
            <person name="Tanguay P."/>
            <person name="Tuskan G.A."/>
            <person name="Henrissat B."/>
            <person name="Van de Peer Y."/>
            <person name="Rouze P."/>
            <person name="Ellis J.G."/>
            <person name="Dodds P.N."/>
            <person name="Schein J.E."/>
            <person name="Zhong S."/>
            <person name="Hamelin R.C."/>
            <person name="Grigoriev I.V."/>
            <person name="Szabo L.J."/>
            <person name="Martin F."/>
        </authorList>
    </citation>
    <scope>NUCLEOTIDE SEQUENCE [LARGE SCALE GENOMIC DNA]</scope>
    <source>
        <strain evidence="4">98AG31 / pathotype 3-4-7</strain>
    </source>
</reference>
<name>F4RI64_MELLP</name>
<feature type="coiled-coil region" evidence="1">
    <location>
        <begin position="307"/>
        <end position="367"/>
    </location>
</feature>
<keyword evidence="4" id="KW-1185">Reference proteome</keyword>
<dbReference type="PANTHER" id="PTHR33096:SF1">
    <property type="entry name" value="CXC1-LIKE CYSTEINE CLUSTER ASSOCIATED WITH KDZ TRANSPOSASES DOMAIN-CONTAINING PROTEIN"/>
    <property type="match status" value="1"/>
</dbReference>
<dbReference type="PANTHER" id="PTHR33096">
    <property type="entry name" value="CXC2 DOMAIN-CONTAINING PROTEIN"/>
    <property type="match status" value="1"/>
</dbReference>
<gene>
    <name evidence="3" type="ORF">MELLADRAFT_105452</name>
</gene>
<sequence>MLHSNYPLAEDMRETMGIVANGSNFGKKPMSKGPKPVTNRQRELVAQQARELEQALKANAALQRRLTLLEQRLAERARIDIPRPGYKIPFDQPMFPPHPDPLDDPEGVEDDDDDRNNYVIDPLEFMPRPPALPNQPEDPVILGLRRDLHLRNRLIHEERWAWQYAIMLPTFLRCRLLTSNWGNHANWDHDFRGPCNCSNATEREVDLVDVMSRQRVKIRFCKRCDPSDMAVQHMARQWNRSQAQDGEDEEVYKAELVQAQAILGRLARANATHTTDYFEQQWERQREIQLRAINVRVKEKRERLKVLLKLEENMLEARQEMADLDAIHAPIRTQEQQHELTNLPLSLANLEAQIQDVAEELGNAELLNARGGEDGQIKACLVVQVALGLLYEAKFDVIQQEADAKNKTGAKQQPRNEQLRAKKHGILKKKTATYLRHATKYNIRFEPAQRLLEPTFEEVLGMDLLDPFWNAGALNHPDEPWASCKSTKEGIVAFRSQRSCEEELRCLGRECRQLMLWGIDYQSRVVRAKPNAAEGHDQQLEWESLHSGLAKRTCRLWKRWDNALVKILHSTAQYVEGSNALDVNLLQDWTGMVAATAGQWEAVLGVRIIWVEEQGHGEAGGAEDEEDE</sequence>
<protein>
    <submittedName>
        <fullName evidence="3">Uncharacterized protein</fullName>
    </submittedName>
</protein>
<dbReference type="Proteomes" id="UP000001072">
    <property type="component" value="Unassembled WGS sequence"/>
</dbReference>
<accession>F4RI64</accession>
<organism evidence="4">
    <name type="scientific">Melampsora larici-populina (strain 98AG31 / pathotype 3-4-7)</name>
    <name type="common">Poplar leaf rust fungus</name>
    <dbReference type="NCBI Taxonomy" id="747676"/>
    <lineage>
        <taxon>Eukaryota</taxon>
        <taxon>Fungi</taxon>
        <taxon>Dikarya</taxon>
        <taxon>Basidiomycota</taxon>
        <taxon>Pucciniomycotina</taxon>
        <taxon>Pucciniomycetes</taxon>
        <taxon>Pucciniales</taxon>
        <taxon>Melampsoraceae</taxon>
        <taxon>Melampsora</taxon>
    </lineage>
</organism>
<dbReference type="KEGG" id="mlr:MELLADRAFT_105452"/>
<dbReference type="VEuPathDB" id="FungiDB:MELLADRAFT_105452"/>
<evidence type="ECO:0000256" key="1">
    <source>
        <dbReference type="SAM" id="Coils"/>
    </source>
</evidence>
<dbReference type="AlphaFoldDB" id="F4RI64"/>
<dbReference type="InParanoid" id="F4RI64"/>
<feature type="compositionally biased region" description="Acidic residues" evidence="2">
    <location>
        <begin position="102"/>
        <end position="112"/>
    </location>
</feature>
<dbReference type="OrthoDB" id="3253684at2759"/>
<dbReference type="RefSeq" id="XP_007408713.1">
    <property type="nucleotide sequence ID" value="XM_007408651.1"/>
</dbReference>
<evidence type="ECO:0000313" key="3">
    <source>
        <dbReference type="EMBL" id="EGG07948.1"/>
    </source>
</evidence>
<evidence type="ECO:0000313" key="4">
    <source>
        <dbReference type="Proteomes" id="UP000001072"/>
    </source>
</evidence>
<feature type="region of interest" description="Disordered" evidence="2">
    <location>
        <begin position="86"/>
        <end position="112"/>
    </location>
</feature>